<dbReference type="CDD" id="cd19365">
    <property type="entry name" value="TenA_C-like"/>
    <property type="match status" value="1"/>
</dbReference>
<proteinExistence type="predicted"/>
<dbReference type="Proteomes" id="UP000219514">
    <property type="component" value="Unassembled WGS sequence"/>
</dbReference>
<comment type="pathway">
    <text evidence="1">Cofactor biosynthesis; thiamine diphosphate biosynthesis.</text>
</comment>
<dbReference type="Gene3D" id="1.20.910.10">
    <property type="entry name" value="Heme oxygenase-like"/>
    <property type="match status" value="1"/>
</dbReference>
<sequence length="226" mass="24089">MSSFGERAWAATAGLRAAIDDLPFLAELGSGTLAPAAFRYYLEQDSLYLADYARALALLGARAPDSAAASFWATSAATTATVERQLHADLLGAELPPADRPAGEPVHSPTCLAYVSYLVATAATAPYAVGAAAVLPCYWVYAEVGARLARTAALVPGHPYRRWVAAYDTPEFQAAARGARALVDAAARATPGTEAAMQRAFVVATRYELEFWRSAHERETWPDPLL</sequence>
<feature type="domain" description="Thiaminase-2/PQQC" evidence="2">
    <location>
        <begin position="23"/>
        <end position="215"/>
    </location>
</feature>
<dbReference type="InterPro" id="IPR016084">
    <property type="entry name" value="Haem_Oase-like_multi-hlx"/>
</dbReference>
<dbReference type="InterPro" id="IPR050967">
    <property type="entry name" value="Thiamine_Salvage_TenA"/>
</dbReference>
<accession>A0A285EHU3</accession>
<dbReference type="EMBL" id="OBDO01000007">
    <property type="protein sequence ID" value="SNX97581.1"/>
    <property type="molecule type" value="Genomic_DNA"/>
</dbReference>
<name>A0A285EHU3_9ACTN</name>
<dbReference type="GO" id="GO:0005829">
    <property type="term" value="C:cytosol"/>
    <property type="evidence" value="ECO:0007669"/>
    <property type="project" value="TreeGrafter"/>
</dbReference>
<dbReference type="PANTHER" id="PTHR43198">
    <property type="entry name" value="BIFUNCTIONAL TH2 PROTEIN"/>
    <property type="match status" value="1"/>
</dbReference>
<evidence type="ECO:0000313" key="3">
    <source>
        <dbReference type="EMBL" id="SNX97581.1"/>
    </source>
</evidence>
<dbReference type="PANTHER" id="PTHR43198:SF2">
    <property type="entry name" value="SI:CH1073-67J19.1-RELATED"/>
    <property type="match status" value="1"/>
</dbReference>
<reference evidence="3 4" key="1">
    <citation type="submission" date="2017-09" db="EMBL/GenBank/DDBJ databases">
        <authorList>
            <person name="Ehlers B."/>
            <person name="Leendertz F.H."/>
        </authorList>
    </citation>
    <scope>NUCLEOTIDE SEQUENCE [LARGE SCALE GENOMIC DNA]</scope>
    <source>
        <strain evidence="3 4">DSM 46844</strain>
    </source>
</reference>
<evidence type="ECO:0000256" key="1">
    <source>
        <dbReference type="ARBA" id="ARBA00004948"/>
    </source>
</evidence>
<dbReference type="SUPFAM" id="SSF48613">
    <property type="entry name" value="Heme oxygenase-like"/>
    <property type="match status" value="1"/>
</dbReference>
<evidence type="ECO:0000313" key="4">
    <source>
        <dbReference type="Proteomes" id="UP000219514"/>
    </source>
</evidence>
<dbReference type="InterPro" id="IPR004305">
    <property type="entry name" value="Thiaminase-2/PQQC"/>
</dbReference>
<dbReference type="RefSeq" id="WP_216359776.1">
    <property type="nucleotide sequence ID" value="NZ_JACHXB010000006.1"/>
</dbReference>
<organism evidence="3 4">
    <name type="scientific">Geodermatophilus sabuli</name>
    <dbReference type="NCBI Taxonomy" id="1564158"/>
    <lineage>
        <taxon>Bacteria</taxon>
        <taxon>Bacillati</taxon>
        <taxon>Actinomycetota</taxon>
        <taxon>Actinomycetes</taxon>
        <taxon>Geodermatophilales</taxon>
        <taxon>Geodermatophilaceae</taxon>
        <taxon>Geodermatophilus</taxon>
    </lineage>
</organism>
<evidence type="ECO:0000259" key="2">
    <source>
        <dbReference type="Pfam" id="PF03070"/>
    </source>
</evidence>
<dbReference type="Pfam" id="PF03070">
    <property type="entry name" value="TENA_THI-4"/>
    <property type="match status" value="1"/>
</dbReference>
<keyword evidence="4" id="KW-1185">Reference proteome</keyword>
<dbReference type="AlphaFoldDB" id="A0A285EHU3"/>
<protein>
    <submittedName>
        <fullName evidence="3">Thiaminase /4-amino-5-aminomethyl-2-methylpyrimidine deaminase</fullName>
    </submittedName>
</protein>
<gene>
    <name evidence="3" type="ORF">SAMN06893097_107225</name>
</gene>